<name>A0A386HQ02_9BACT</name>
<dbReference type="InterPro" id="IPR014284">
    <property type="entry name" value="RNA_pol_sigma-70_dom"/>
</dbReference>
<evidence type="ECO:0000256" key="1">
    <source>
        <dbReference type="ARBA" id="ARBA00010641"/>
    </source>
</evidence>
<dbReference type="Pfam" id="PF08281">
    <property type="entry name" value="Sigma70_r4_2"/>
    <property type="match status" value="1"/>
</dbReference>
<dbReference type="InterPro" id="IPR013249">
    <property type="entry name" value="RNA_pol_sigma70_r4_t2"/>
</dbReference>
<evidence type="ECO:0000259" key="6">
    <source>
        <dbReference type="Pfam" id="PF08281"/>
    </source>
</evidence>
<dbReference type="GO" id="GO:0006352">
    <property type="term" value="P:DNA-templated transcription initiation"/>
    <property type="evidence" value="ECO:0007669"/>
    <property type="project" value="InterPro"/>
</dbReference>
<proteinExistence type="inferred from homology"/>
<evidence type="ECO:0000313" key="8">
    <source>
        <dbReference type="Proteomes" id="UP000266118"/>
    </source>
</evidence>
<dbReference type="Gene3D" id="1.10.1740.10">
    <property type="match status" value="1"/>
</dbReference>
<evidence type="ECO:0000313" key="7">
    <source>
        <dbReference type="EMBL" id="AYD48027.1"/>
    </source>
</evidence>
<dbReference type="InterPro" id="IPR014327">
    <property type="entry name" value="RNA_pol_sigma70_bacteroid"/>
</dbReference>
<keyword evidence="3" id="KW-0731">Sigma factor</keyword>
<keyword evidence="2" id="KW-0805">Transcription regulation</keyword>
<dbReference type="AlphaFoldDB" id="A0A386HQ02"/>
<sequence>MLQAINSKIRDLQIRITLYSEVRAYEELYKLLFIELNRYSYSFTKSNECAEEVVSDVFIKLWKVRMQLREINNLRKYLYTATKNYSLNYILKTSKKQVVELDEIIIDTRASVTNNSPEDIYITNELMNNIKRVIQELPPQCQQIFQLVREDGLKYKEVASILNISPCTVRNQMVIAIRKISCALMLTNDLSFSKS</sequence>
<dbReference type="EMBL" id="CP032489">
    <property type="protein sequence ID" value="AYD48027.1"/>
    <property type="molecule type" value="Genomic_DNA"/>
</dbReference>
<protein>
    <submittedName>
        <fullName evidence="7">RNA polymerase sigma-70 factor</fullName>
    </submittedName>
</protein>
<accession>A0A386HQ02</accession>
<dbReference type="Gene3D" id="1.10.10.10">
    <property type="entry name" value="Winged helix-like DNA-binding domain superfamily/Winged helix DNA-binding domain"/>
    <property type="match status" value="1"/>
</dbReference>
<gene>
    <name evidence="7" type="ORF">D6B99_10770</name>
</gene>
<evidence type="ECO:0000256" key="3">
    <source>
        <dbReference type="ARBA" id="ARBA00023082"/>
    </source>
</evidence>
<feature type="domain" description="RNA polymerase sigma-70 region 2" evidence="5">
    <location>
        <begin position="37"/>
        <end position="94"/>
    </location>
</feature>
<feature type="domain" description="RNA polymerase sigma factor 70 region 4 type 2" evidence="6">
    <location>
        <begin position="129"/>
        <end position="176"/>
    </location>
</feature>
<dbReference type="InterPro" id="IPR013324">
    <property type="entry name" value="RNA_pol_sigma_r3/r4-like"/>
</dbReference>
<dbReference type="PANTHER" id="PTHR43133">
    <property type="entry name" value="RNA POLYMERASE ECF-TYPE SIGMA FACTO"/>
    <property type="match status" value="1"/>
</dbReference>
<evidence type="ECO:0000256" key="4">
    <source>
        <dbReference type="ARBA" id="ARBA00023163"/>
    </source>
</evidence>
<keyword evidence="8" id="KW-1185">Reference proteome</keyword>
<dbReference type="PANTHER" id="PTHR43133:SF46">
    <property type="entry name" value="RNA POLYMERASE SIGMA-70 FACTOR ECF SUBFAMILY"/>
    <property type="match status" value="1"/>
</dbReference>
<dbReference type="Proteomes" id="UP000266118">
    <property type="component" value="Chromosome"/>
</dbReference>
<dbReference type="KEGG" id="ark:D6B99_10770"/>
<dbReference type="InterPro" id="IPR036388">
    <property type="entry name" value="WH-like_DNA-bd_sf"/>
</dbReference>
<evidence type="ECO:0000256" key="2">
    <source>
        <dbReference type="ARBA" id="ARBA00023015"/>
    </source>
</evidence>
<dbReference type="GO" id="GO:0003677">
    <property type="term" value="F:DNA binding"/>
    <property type="evidence" value="ECO:0007669"/>
    <property type="project" value="InterPro"/>
</dbReference>
<dbReference type="NCBIfam" id="TIGR02985">
    <property type="entry name" value="Sig70_bacteroi1"/>
    <property type="match status" value="1"/>
</dbReference>
<dbReference type="SUPFAM" id="SSF88659">
    <property type="entry name" value="Sigma3 and sigma4 domains of RNA polymerase sigma factors"/>
    <property type="match status" value="1"/>
</dbReference>
<dbReference type="OrthoDB" id="659361at2"/>
<comment type="similarity">
    <text evidence="1">Belongs to the sigma-70 factor family. ECF subfamily.</text>
</comment>
<dbReference type="GO" id="GO:0016987">
    <property type="term" value="F:sigma factor activity"/>
    <property type="evidence" value="ECO:0007669"/>
    <property type="project" value="UniProtKB-KW"/>
</dbReference>
<reference evidence="7 8" key="1">
    <citation type="submission" date="2018-09" db="EMBL/GenBank/DDBJ databases">
        <title>Arachidicoccus sp. nov., a bacterium isolated from soil.</title>
        <authorList>
            <person name="Weon H.-Y."/>
            <person name="Kwon S.-W."/>
            <person name="Lee S.A."/>
        </authorList>
    </citation>
    <scope>NUCLEOTIDE SEQUENCE [LARGE SCALE GENOMIC DNA]</scope>
    <source>
        <strain evidence="7 8">KIS59-12</strain>
    </source>
</reference>
<dbReference type="InterPro" id="IPR007627">
    <property type="entry name" value="RNA_pol_sigma70_r2"/>
</dbReference>
<keyword evidence="4" id="KW-0804">Transcription</keyword>
<dbReference type="InterPro" id="IPR039425">
    <property type="entry name" value="RNA_pol_sigma-70-like"/>
</dbReference>
<dbReference type="NCBIfam" id="TIGR02937">
    <property type="entry name" value="sigma70-ECF"/>
    <property type="match status" value="1"/>
</dbReference>
<evidence type="ECO:0000259" key="5">
    <source>
        <dbReference type="Pfam" id="PF04542"/>
    </source>
</evidence>
<organism evidence="7 8">
    <name type="scientific">Arachidicoccus soli</name>
    <dbReference type="NCBI Taxonomy" id="2341117"/>
    <lineage>
        <taxon>Bacteria</taxon>
        <taxon>Pseudomonadati</taxon>
        <taxon>Bacteroidota</taxon>
        <taxon>Chitinophagia</taxon>
        <taxon>Chitinophagales</taxon>
        <taxon>Chitinophagaceae</taxon>
        <taxon>Arachidicoccus</taxon>
    </lineage>
</organism>
<dbReference type="SUPFAM" id="SSF88946">
    <property type="entry name" value="Sigma2 domain of RNA polymerase sigma factors"/>
    <property type="match status" value="1"/>
</dbReference>
<dbReference type="InterPro" id="IPR013325">
    <property type="entry name" value="RNA_pol_sigma_r2"/>
</dbReference>
<dbReference type="RefSeq" id="WP_119988086.1">
    <property type="nucleotide sequence ID" value="NZ_CP032489.1"/>
</dbReference>
<dbReference type="Pfam" id="PF04542">
    <property type="entry name" value="Sigma70_r2"/>
    <property type="match status" value="1"/>
</dbReference>